<dbReference type="Proteomes" id="UP000326950">
    <property type="component" value="Unassembled WGS sequence"/>
</dbReference>
<name>A0A5N6UA66_ASPTM</name>
<dbReference type="OrthoDB" id="10358417at2759"/>
<sequence length="120" mass="12708">MVESPEVSCASSIQSPSDTSEDAVGKVVLFPYSGVGYGHVPIMGVILSKPLTNILVTIGTETKSKKAKGRKWVGPRPPLEPPKNVNVSARYRRSTLALIGNKNAGGTSRSILFRISSLVG</sequence>
<evidence type="ECO:0000313" key="2">
    <source>
        <dbReference type="EMBL" id="KAE8155487.1"/>
    </source>
</evidence>
<feature type="region of interest" description="Disordered" evidence="1">
    <location>
        <begin position="1"/>
        <end position="21"/>
    </location>
</feature>
<dbReference type="AlphaFoldDB" id="A0A5N6UA66"/>
<organism evidence="2 3">
    <name type="scientific">Aspergillus tamarii</name>
    <dbReference type="NCBI Taxonomy" id="41984"/>
    <lineage>
        <taxon>Eukaryota</taxon>
        <taxon>Fungi</taxon>
        <taxon>Dikarya</taxon>
        <taxon>Ascomycota</taxon>
        <taxon>Pezizomycotina</taxon>
        <taxon>Eurotiomycetes</taxon>
        <taxon>Eurotiomycetidae</taxon>
        <taxon>Eurotiales</taxon>
        <taxon>Aspergillaceae</taxon>
        <taxon>Aspergillus</taxon>
        <taxon>Aspergillus subgen. Circumdati</taxon>
    </lineage>
</organism>
<reference evidence="2 3" key="1">
    <citation type="submission" date="2019-04" db="EMBL/GenBank/DDBJ databases">
        <title>Friends and foes A comparative genomics study of 23 Aspergillus species from section Flavi.</title>
        <authorList>
            <consortium name="DOE Joint Genome Institute"/>
            <person name="Kjaerbolling I."/>
            <person name="Vesth T."/>
            <person name="Frisvad J.C."/>
            <person name="Nybo J.L."/>
            <person name="Theobald S."/>
            <person name="Kildgaard S."/>
            <person name="Isbrandt T."/>
            <person name="Kuo A."/>
            <person name="Sato A."/>
            <person name="Lyhne E.K."/>
            <person name="Kogle M.E."/>
            <person name="Wiebenga A."/>
            <person name="Kun R.S."/>
            <person name="Lubbers R.J."/>
            <person name="Makela M.R."/>
            <person name="Barry K."/>
            <person name="Chovatia M."/>
            <person name="Clum A."/>
            <person name="Daum C."/>
            <person name="Haridas S."/>
            <person name="He G."/>
            <person name="LaButti K."/>
            <person name="Lipzen A."/>
            <person name="Mondo S."/>
            <person name="Riley R."/>
            <person name="Salamov A."/>
            <person name="Simmons B.A."/>
            <person name="Magnuson J.K."/>
            <person name="Henrissat B."/>
            <person name="Mortensen U.H."/>
            <person name="Larsen T.O."/>
            <person name="Devries R.P."/>
            <person name="Grigoriev I.V."/>
            <person name="Machida M."/>
            <person name="Baker S.E."/>
            <person name="Andersen M.R."/>
        </authorList>
    </citation>
    <scope>NUCLEOTIDE SEQUENCE [LARGE SCALE GENOMIC DNA]</scope>
    <source>
        <strain evidence="2 3">CBS 117626</strain>
    </source>
</reference>
<gene>
    <name evidence="2" type="ORF">BDV40DRAFT_294291</name>
</gene>
<evidence type="ECO:0000313" key="3">
    <source>
        <dbReference type="Proteomes" id="UP000326950"/>
    </source>
</evidence>
<feature type="compositionally biased region" description="Polar residues" evidence="1">
    <location>
        <begin position="9"/>
        <end position="18"/>
    </location>
</feature>
<feature type="region of interest" description="Disordered" evidence="1">
    <location>
        <begin position="66"/>
        <end position="86"/>
    </location>
</feature>
<proteinExistence type="predicted"/>
<protein>
    <submittedName>
        <fullName evidence="2">Uncharacterized protein</fullName>
    </submittedName>
</protein>
<accession>A0A5N6UA66</accession>
<evidence type="ECO:0000256" key="1">
    <source>
        <dbReference type="SAM" id="MobiDB-lite"/>
    </source>
</evidence>
<keyword evidence="3" id="KW-1185">Reference proteome</keyword>
<dbReference type="EMBL" id="ML738851">
    <property type="protein sequence ID" value="KAE8155487.1"/>
    <property type="molecule type" value="Genomic_DNA"/>
</dbReference>